<sequence length="150" mass="15941">MSKIKNIVAGLGGAIALNLLHESLKRKDKDMPRVDVLGEEALQKSLNYFGMSITNEDTLYRATLAGDIISNALYYATIGNGGPQNVFPRALAYGLAAGVGAITLPEPLGLDEKPVTKTNKTKALTVGYYLFGALITAAIIKAVSKNESIK</sequence>
<dbReference type="RefSeq" id="WP_054406641.1">
    <property type="nucleotide sequence ID" value="NZ_FOYA01000003.1"/>
</dbReference>
<comment type="caution">
    <text evidence="2">The sequence shown here is derived from an EMBL/GenBank/DDBJ whole genome shotgun (WGS) entry which is preliminary data.</text>
</comment>
<proteinExistence type="predicted"/>
<evidence type="ECO:0000313" key="2">
    <source>
        <dbReference type="EMBL" id="KOS05446.1"/>
    </source>
</evidence>
<evidence type="ECO:0000313" key="3">
    <source>
        <dbReference type="Proteomes" id="UP000037755"/>
    </source>
</evidence>
<dbReference type="EMBL" id="LIYD01000005">
    <property type="protein sequence ID" value="KOS05446.1"/>
    <property type="molecule type" value="Genomic_DNA"/>
</dbReference>
<name>A0A0M9VHE3_9FLAO</name>
<dbReference type="PATRIC" id="fig|1202724.3.peg.1021"/>
<accession>A0A0M9VHE3</accession>
<keyword evidence="1" id="KW-1133">Transmembrane helix</keyword>
<gene>
    <name evidence="2" type="ORF">AM493_04935</name>
</gene>
<keyword evidence="1" id="KW-0812">Transmembrane</keyword>
<keyword evidence="3" id="KW-1185">Reference proteome</keyword>
<keyword evidence="1" id="KW-0472">Membrane</keyword>
<dbReference type="STRING" id="1202724.AM493_04935"/>
<feature type="transmembrane region" description="Helical" evidence="1">
    <location>
        <begin position="126"/>
        <end position="144"/>
    </location>
</feature>
<dbReference type="Proteomes" id="UP000037755">
    <property type="component" value="Unassembled WGS sequence"/>
</dbReference>
<organism evidence="2 3">
    <name type="scientific">Flavobacterium akiainvivens</name>
    <dbReference type="NCBI Taxonomy" id="1202724"/>
    <lineage>
        <taxon>Bacteria</taxon>
        <taxon>Pseudomonadati</taxon>
        <taxon>Bacteroidota</taxon>
        <taxon>Flavobacteriia</taxon>
        <taxon>Flavobacteriales</taxon>
        <taxon>Flavobacteriaceae</taxon>
        <taxon>Flavobacterium</taxon>
    </lineage>
</organism>
<dbReference type="AlphaFoldDB" id="A0A0M9VHE3"/>
<reference evidence="2 3" key="1">
    <citation type="submission" date="2015-08" db="EMBL/GenBank/DDBJ databases">
        <title>Whole genome sequence of Flavobacterium akiainvivens IK-1T, from decaying Wikstroemia oahuensis, an endemic Hawaiian shrub.</title>
        <authorList>
            <person name="Wan X."/>
            <person name="Hou S."/>
            <person name="Saito J."/>
            <person name="Donachie S."/>
        </authorList>
    </citation>
    <scope>NUCLEOTIDE SEQUENCE [LARGE SCALE GENOMIC DNA]</scope>
    <source>
        <strain evidence="2 3">IK-1</strain>
    </source>
</reference>
<evidence type="ECO:0000256" key="1">
    <source>
        <dbReference type="SAM" id="Phobius"/>
    </source>
</evidence>
<dbReference type="OrthoDB" id="677977at2"/>
<protein>
    <submittedName>
        <fullName evidence="2">Uncharacterized protein</fullName>
    </submittedName>
</protein>